<dbReference type="InterPro" id="IPR050194">
    <property type="entry name" value="Glycosyltransferase_grp1"/>
</dbReference>
<name>A0ABQ3BUX4_9FLAO</name>
<dbReference type="Gene3D" id="3.40.50.2000">
    <property type="entry name" value="Glycogen Phosphorylase B"/>
    <property type="match status" value="2"/>
</dbReference>
<sequence>MKIGIVLAQPPGYSETFFNSKINGLQAQGFEVTLFCQQNRSDFTACQVKTFPAKKRNPITLAFSFLTTYISLLPYLRRIVKWYRLEKPSNFIKFLKRVYLNAPLLKADLDWLHFGFTTMALGKEALAKVIGAQMAVSFRGYDINVYPKKHPSCYIKVWKHVDRVHAISNYLVKEAQKVGLHKSTSSHIITPAVNVNKLQELAPVTKINKSKLRLITIARMSWIKGLDFLIETASQLKEKGVDFEWLIIGDGGNQEKERYLFHAYEKNLTGELKFIGKKSHQETLTLLYSSDMYVQTSYNEGFCNAVLEAQALGKLCFAFDVGGLPENIIHKRTGWLVKAFDTIQLAEKIIVVSQLSVEEKYAISTQAIERVQTEFNIEKQQQAFVNFYQLPL</sequence>
<dbReference type="Pfam" id="PF00534">
    <property type="entry name" value="Glycos_transf_1"/>
    <property type="match status" value="1"/>
</dbReference>
<feature type="domain" description="Glycosyl transferase family 1" evidence="1">
    <location>
        <begin position="203"/>
        <end position="356"/>
    </location>
</feature>
<organism evidence="2 3">
    <name type="scientific">Mesonia mobilis</name>
    <dbReference type="NCBI Taxonomy" id="369791"/>
    <lineage>
        <taxon>Bacteria</taxon>
        <taxon>Pseudomonadati</taxon>
        <taxon>Bacteroidota</taxon>
        <taxon>Flavobacteriia</taxon>
        <taxon>Flavobacteriales</taxon>
        <taxon>Flavobacteriaceae</taxon>
        <taxon>Mesonia</taxon>
    </lineage>
</organism>
<accession>A0ABQ3BUX4</accession>
<dbReference type="SUPFAM" id="SSF53756">
    <property type="entry name" value="UDP-Glycosyltransferase/glycogen phosphorylase"/>
    <property type="match status" value="1"/>
</dbReference>
<dbReference type="RefSeq" id="WP_027884256.1">
    <property type="nucleotide sequence ID" value="NZ_BMWY01000003.1"/>
</dbReference>
<gene>
    <name evidence="2" type="ORF">GCM10008088_13750</name>
</gene>
<comment type="caution">
    <text evidence="2">The sequence shown here is derived from an EMBL/GenBank/DDBJ whole genome shotgun (WGS) entry which is preliminary data.</text>
</comment>
<protein>
    <submittedName>
        <fullName evidence="2">Colanic acid biosynthesis glycosyltransferase WcaL</fullName>
    </submittedName>
</protein>
<dbReference type="CDD" id="cd03801">
    <property type="entry name" value="GT4_PimA-like"/>
    <property type="match status" value="1"/>
</dbReference>
<reference evidence="3" key="1">
    <citation type="journal article" date="2019" name="Int. J. Syst. Evol. Microbiol.">
        <title>The Global Catalogue of Microorganisms (GCM) 10K type strain sequencing project: providing services to taxonomists for standard genome sequencing and annotation.</title>
        <authorList>
            <consortium name="The Broad Institute Genomics Platform"/>
            <consortium name="The Broad Institute Genome Sequencing Center for Infectious Disease"/>
            <person name="Wu L."/>
            <person name="Ma J."/>
        </authorList>
    </citation>
    <scope>NUCLEOTIDE SEQUENCE [LARGE SCALE GENOMIC DNA]</scope>
    <source>
        <strain evidence="3">KCTC 12708</strain>
    </source>
</reference>
<dbReference type="EMBL" id="BMWY01000003">
    <property type="protein sequence ID" value="GGZ53315.1"/>
    <property type="molecule type" value="Genomic_DNA"/>
</dbReference>
<dbReference type="Proteomes" id="UP000615593">
    <property type="component" value="Unassembled WGS sequence"/>
</dbReference>
<keyword evidence="3" id="KW-1185">Reference proteome</keyword>
<evidence type="ECO:0000259" key="1">
    <source>
        <dbReference type="Pfam" id="PF00534"/>
    </source>
</evidence>
<dbReference type="GeneID" id="94369041"/>
<evidence type="ECO:0000313" key="2">
    <source>
        <dbReference type="EMBL" id="GGZ53315.1"/>
    </source>
</evidence>
<evidence type="ECO:0000313" key="3">
    <source>
        <dbReference type="Proteomes" id="UP000615593"/>
    </source>
</evidence>
<dbReference type="PANTHER" id="PTHR45947:SF15">
    <property type="entry name" value="TEICHURONIC ACID BIOSYNTHESIS GLYCOSYLTRANSFERASE TUAC-RELATED"/>
    <property type="match status" value="1"/>
</dbReference>
<dbReference type="PANTHER" id="PTHR45947">
    <property type="entry name" value="SULFOQUINOVOSYL TRANSFERASE SQD2"/>
    <property type="match status" value="1"/>
</dbReference>
<proteinExistence type="predicted"/>
<dbReference type="InterPro" id="IPR001296">
    <property type="entry name" value="Glyco_trans_1"/>
</dbReference>